<sequence length="153" mass="16264">MPPRTRLTLRIPSYPSTTQDEVWSGVTTVAGCDGMPACADYTTSSGAARLILAGSSIDGATFFMWARVYQSMRGPLTMMEYLTSHASGGTLVTSFRTDKGTSGQTRYASFKMDTSPSSTMVRFAPPPLIVDLATKEAEHRSVGASGIGKHGEG</sequence>
<dbReference type="Proteomes" id="UP001362999">
    <property type="component" value="Unassembled WGS sequence"/>
</dbReference>
<dbReference type="PROSITE" id="PS51257">
    <property type="entry name" value="PROKAR_LIPOPROTEIN"/>
    <property type="match status" value="1"/>
</dbReference>
<proteinExistence type="predicted"/>
<keyword evidence="2" id="KW-1185">Reference proteome</keyword>
<reference evidence="1 2" key="1">
    <citation type="journal article" date="2024" name="J Genomics">
        <title>Draft genome sequencing and assembly of Favolaschia claudopus CIRM-BRFM 2984 isolated from oak limbs.</title>
        <authorList>
            <person name="Navarro D."/>
            <person name="Drula E."/>
            <person name="Chaduli D."/>
            <person name="Cazenave R."/>
            <person name="Ahrendt S."/>
            <person name="Wang J."/>
            <person name="Lipzen A."/>
            <person name="Daum C."/>
            <person name="Barry K."/>
            <person name="Grigoriev I.V."/>
            <person name="Favel A."/>
            <person name="Rosso M.N."/>
            <person name="Martin F."/>
        </authorList>
    </citation>
    <scope>NUCLEOTIDE SEQUENCE [LARGE SCALE GENOMIC DNA]</scope>
    <source>
        <strain evidence="1 2">CIRM-BRFM 2984</strain>
    </source>
</reference>
<evidence type="ECO:0000313" key="2">
    <source>
        <dbReference type="Proteomes" id="UP001362999"/>
    </source>
</evidence>
<dbReference type="EMBL" id="JAWWNJ010000073">
    <property type="protein sequence ID" value="KAK7006994.1"/>
    <property type="molecule type" value="Genomic_DNA"/>
</dbReference>
<evidence type="ECO:0000313" key="1">
    <source>
        <dbReference type="EMBL" id="KAK7006994.1"/>
    </source>
</evidence>
<protein>
    <submittedName>
        <fullName evidence="1">Uncharacterized protein</fullName>
    </submittedName>
</protein>
<organism evidence="1 2">
    <name type="scientific">Favolaschia claudopus</name>
    <dbReference type="NCBI Taxonomy" id="2862362"/>
    <lineage>
        <taxon>Eukaryota</taxon>
        <taxon>Fungi</taxon>
        <taxon>Dikarya</taxon>
        <taxon>Basidiomycota</taxon>
        <taxon>Agaricomycotina</taxon>
        <taxon>Agaricomycetes</taxon>
        <taxon>Agaricomycetidae</taxon>
        <taxon>Agaricales</taxon>
        <taxon>Marasmiineae</taxon>
        <taxon>Mycenaceae</taxon>
        <taxon>Favolaschia</taxon>
    </lineage>
</organism>
<comment type="caution">
    <text evidence="1">The sequence shown here is derived from an EMBL/GenBank/DDBJ whole genome shotgun (WGS) entry which is preliminary data.</text>
</comment>
<gene>
    <name evidence="1" type="ORF">R3P38DRAFT_3213033</name>
</gene>
<name>A0AAW0AF03_9AGAR</name>
<accession>A0AAW0AF03</accession>
<dbReference type="AlphaFoldDB" id="A0AAW0AF03"/>